<feature type="region of interest" description="Disordered" evidence="1">
    <location>
        <begin position="315"/>
        <end position="349"/>
    </location>
</feature>
<evidence type="ECO:0000256" key="1">
    <source>
        <dbReference type="SAM" id="MobiDB-lite"/>
    </source>
</evidence>
<comment type="caution">
    <text evidence="2">The sequence shown here is derived from an EMBL/GenBank/DDBJ whole genome shotgun (WGS) entry which is preliminary data.</text>
</comment>
<dbReference type="RefSeq" id="WP_307239303.1">
    <property type="nucleotide sequence ID" value="NZ_JAUSUZ010000001.1"/>
</dbReference>
<gene>
    <name evidence="2" type="ORF">J2S42_002837</name>
</gene>
<reference evidence="2 3" key="1">
    <citation type="submission" date="2023-07" db="EMBL/GenBank/DDBJ databases">
        <title>Sequencing the genomes of 1000 actinobacteria strains.</title>
        <authorList>
            <person name="Klenk H.-P."/>
        </authorList>
    </citation>
    <scope>NUCLEOTIDE SEQUENCE [LARGE SCALE GENOMIC DNA]</scope>
    <source>
        <strain evidence="2 3">DSM 44709</strain>
    </source>
</reference>
<protein>
    <submittedName>
        <fullName evidence="2">Uncharacterized protein</fullName>
    </submittedName>
</protein>
<dbReference type="EMBL" id="JAUSUZ010000001">
    <property type="protein sequence ID" value="MDQ0366168.1"/>
    <property type="molecule type" value="Genomic_DNA"/>
</dbReference>
<sequence>MARFAPVPVPRCHDDREPGRIAADVAAWVSSAPMRALVAAFGGRLPDAGAGDLLDWLDDFSAVHWDFRRGRAERYEVPPPAFDDATAGLVMDAATALRLVTPVPPLLPAYDHVLVPGGLGRACLQRTHYAAFLLGDRDTGVTAPEVTALGSFRPLTAAERALPGLAGAHDEMDAMHAGIRRAFGVTACVPEEVPDGAVHHYTGAGRGVHVLAAPSSEPELRRANTADTYRFWAERVRLRPDDRVLIVTSPIYVPFQHCEAIRMLGCRIDTVGFDVTRSTALPPVGPTAPDRYLQEIRSTVRSMRALLAAQKSRYTHGSAGGNSVASASRAASGTVPSPRASISSGPSTP</sequence>
<evidence type="ECO:0000313" key="3">
    <source>
        <dbReference type="Proteomes" id="UP001240236"/>
    </source>
</evidence>
<feature type="compositionally biased region" description="Low complexity" evidence="1">
    <location>
        <begin position="321"/>
        <end position="333"/>
    </location>
</feature>
<accession>A0AAE4AZP9</accession>
<evidence type="ECO:0000313" key="2">
    <source>
        <dbReference type="EMBL" id="MDQ0366168.1"/>
    </source>
</evidence>
<name>A0AAE4AZP9_9ACTN</name>
<dbReference type="AlphaFoldDB" id="A0AAE4AZP9"/>
<keyword evidence="3" id="KW-1185">Reference proteome</keyword>
<dbReference type="Proteomes" id="UP001240236">
    <property type="component" value="Unassembled WGS sequence"/>
</dbReference>
<organism evidence="2 3">
    <name type="scientific">Catenuloplanes indicus</name>
    <dbReference type="NCBI Taxonomy" id="137267"/>
    <lineage>
        <taxon>Bacteria</taxon>
        <taxon>Bacillati</taxon>
        <taxon>Actinomycetota</taxon>
        <taxon>Actinomycetes</taxon>
        <taxon>Micromonosporales</taxon>
        <taxon>Micromonosporaceae</taxon>
        <taxon>Catenuloplanes</taxon>
    </lineage>
</organism>
<proteinExistence type="predicted"/>
<feature type="compositionally biased region" description="Polar residues" evidence="1">
    <location>
        <begin position="340"/>
        <end position="349"/>
    </location>
</feature>